<name>A0A9W9NHZ0_9EURO</name>
<feature type="region of interest" description="Disordered" evidence="2">
    <location>
        <begin position="53"/>
        <end position="81"/>
    </location>
</feature>
<feature type="non-terminal residue" evidence="3">
    <location>
        <position position="1"/>
    </location>
</feature>
<dbReference type="InterPro" id="IPR036983">
    <property type="entry name" value="AIM24_sf"/>
</dbReference>
<reference evidence="3" key="1">
    <citation type="submission" date="2022-11" db="EMBL/GenBank/DDBJ databases">
        <authorList>
            <person name="Petersen C."/>
        </authorList>
    </citation>
    <scope>NUCLEOTIDE SEQUENCE</scope>
    <source>
        <strain evidence="3">IBT 19713</strain>
    </source>
</reference>
<dbReference type="GO" id="GO:0005739">
    <property type="term" value="C:mitochondrion"/>
    <property type="evidence" value="ECO:0007669"/>
    <property type="project" value="UniProtKB-SubCell"/>
</dbReference>
<feature type="region of interest" description="Disordered" evidence="2">
    <location>
        <begin position="1"/>
        <end position="32"/>
    </location>
</feature>
<gene>
    <name evidence="3" type="ORF">N7468_009504</name>
</gene>
<dbReference type="Proteomes" id="UP001150941">
    <property type="component" value="Unassembled WGS sequence"/>
</dbReference>
<proteinExistence type="inferred from homology"/>
<sequence>LSFPRLHRKAPPPKTSQVPQISTQNPGHGQGYTQQAYNQQAFQQNASVPRIERIPGGAPAQQDFRGATATSEDNVGTFNGGSYRVSHRDVNSILTVQLAMGAPLIVKPGVMISMSTTITLKGEFHFSWKKVISSGKMSMSHYTGPGELILAPSSLGDLMVLPMRGDKEWLCGRDAFLAHTSGVKHDYVSQSLSKAVFSGEGLFVYKLTGTGIMWLQSFGAIIKKDLVDGESYYVDNGHLVAWNCKYTLERVASGGIISNFAGGEGLACRCEGPGTVYLQTRNLNAFAMHMKVSTASG</sequence>
<dbReference type="GeneID" id="83206103"/>
<dbReference type="NCBIfam" id="TIGR00266">
    <property type="entry name" value="TIGR00266 family protein"/>
    <property type="match status" value="1"/>
</dbReference>
<dbReference type="Pfam" id="PF01987">
    <property type="entry name" value="AIM24"/>
    <property type="match status" value="1"/>
</dbReference>
<feature type="compositionally biased region" description="Basic residues" evidence="2">
    <location>
        <begin position="1"/>
        <end position="11"/>
    </location>
</feature>
<evidence type="ECO:0000256" key="1">
    <source>
        <dbReference type="RuleBase" id="RU363045"/>
    </source>
</evidence>
<dbReference type="AlphaFoldDB" id="A0A9W9NHZ0"/>
<dbReference type="Gene3D" id="3.60.160.10">
    <property type="entry name" value="Mitochondrial biogenesis AIM24"/>
    <property type="match status" value="1"/>
</dbReference>
<comment type="subcellular location">
    <subcellularLocation>
        <location evidence="1">Mitochondrion</location>
    </subcellularLocation>
</comment>
<comment type="caution">
    <text evidence="3">The sequence shown here is derived from an EMBL/GenBank/DDBJ whole genome shotgun (WGS) entry which is preliminary data.</text>
</comment>
<comment type="similarity">
    <text evidence="1">Belongs to the AIM24 family.</text>
</comment>
<feature type="compositionally biased region" description="Polar residues" evidence="2">
    <location>
        <begin position="68"/>
        <end position="77"/>
    </location>
</feature>
<dbReference type="InterPro" id="IPR016031">
    <property type="entry name" value="Trp_RNA-bd_attenuator-like_dom"/>
</dbReference>
<reference evidence="3" key="2">
    <citation type="journal article" date="2023" name="IMA Fungus">
        <title>Comparative genomic study of the Penicillium genus elucidates a diverse pangenome and 15 lateral gene transfer events.</title>
        <authorList>
            <person name="Petersen C."/>
            <person name="Sorensen T."/>
            <person name="Nielsen M.R."/>
            <person name="Sondergaard T.E."/>
            <person name="Sorensen J.L."/>
            <person name="Fitzpatrick D.A."/>
            <person name="Frisvad J.C."/>
            <person name="Nielsen K.L."/>
        </authorList>
    </citation>
    <scope>NUCLEOTIDE SEQUENCE</scope>
    <source>
        <strain evidence="3">IBT 19713</strain>
    </source>
</reference>
<dbReference type="PANTHER" id="PTHR43657">
    <property type="entry name" value="TRYPTOPHAN RNA-BINDING ATTENUATOR PROTEIN-LIKE PROTEIN"/>
    <property type="match status" value="1"/>
</dbReference>
<organism evidence="3 4">
    <name type="scientific">Penicillium chermesinum</name>
    <dbReference type="NCBI Taxonomy" id="63820"/>
    <lineage>
        <taxon>Eukaryota</taxon>
        <taxon>Fungi</taxon>
        <taxon>Dikarya</taxon>
        <taxon>Ascomycota</taxon>
        <taxon>Pezizomycotina</taxon>
        <taxon>Eurotiomycetes</taxon>
        <taxon>Eurotiomycetidae</taxon>
        <taxon>Eurotiales</taxon>
        <taxon>Aspergillaceae</taxon>
        <taxon>Penicillium</taxon>
    </lineage>
</organism>
<dbReference type="SUPFAM" id="SSF51219">
    <property type="entry name" value="TRAP-like"/>
    <property type="match status" value="1"/>
</dbReference>
<evidence type="ECO:0000313" key="4">
    <source>
        <dbReference type="Proteomes" id="UP001150941"/>
    </source>
</evidence>
<keyword evidence="4" id="KW-1185">Reference proteome</keyword>
<evidence type="ECO:0000256" key="2">
    <source>
        <dbReference type="SAM" id="MobiDB-lite"/>
    </source>
</evidence>
<evidence type="ECO:0000313" key="3">
    <source>
        <dbReference type="EMBL" id="KAJ5220300.1"/>
    </source>
</evidence>
<dbReference type="InterPro" id="IPR002838">
    <property type="entry name" value="AIM24"/>
</dbReference>
<dbReference type="OrthoDB" id="1705416at2759"/>
<accession>A0A9W9NHZ0</accession>
<dbReference type="PANTHER" id="PTHR43657:SF1">
    <property type="entry name" value="ALTERED INHERITANCE OF MITOCHONDRIA PROTEIN 24, MITOCHONDRIAL"/>
    <property type="match status" value="1"/>
</dbReference>
<dbReference type="RefSeq" id="XP_058327130.1">
    <property type="nucleotide sequence ID" value="XM_058478800.1"/>
</dbReference>
<protein>
    <recommendedName>
        <fullName evidence="1">Altered inheritance of mitochondria protein 24, mitochondrial</fullName>
    </recommendedName>
</protein>
<keyword evidence="1" id="KW-0496">Mitochondrion</keyword>
<dbReference type="EMBL" id="JAPQKS010000007">
    <property type="protein sequence ID" value="KAJ5220300.1"/>
    <property type="molecule type" value="Genomic_DNA"/>
</dbReference>
<feature type="compositionally biased region" description="Polar residues" evidence="2">
    <location>
        <begin position="15"/>
        <end position="32"/>
    </location>
</feature>